<dbReference type="Pfam" id="PF04108">
    <property type="entry name" value="ATG17_like"/>
    <property type="match status" value="1"/>
</dbReference>
<dbReference type="GO" id="GO:1990316">
    <property type="term" value="C:Atg1/ULK1 kinase complex"/>
    <property type="evidence" value="ECO:0007669"/>
    <property type="project" value="TreeGrafter"/>
</dbReference>
<feature type="region of interest" description="Disordered" evidence="8">
    <location>
        <begin position="1040"/>
        <end position="1247"/>
    </location>
</feature>
<keyword evidence="4 6" id="KW-0072">Autophagy</keyword>
<keyword evidence="5 7" id="KW-0175">Coiled coil</keyword>
<dbReference type="GO" id="GO:0061709">
    <property type="term" value="P:reticulophagy"/>
    <property type="evidence" value="ECO:0007669"/>
    <property type="project" value="TreeGrafter"/>
</dbReference>
<evidence type="ECO:0000256" key="5">
    <source>
        <dbReference type="ARBA" id="ARBA00023054"/>
    </source>
</evidence>
<dbReference type="GO" id="GO:0015031">
    <property type="term" value="P:protein transport"/>
    <property type="evidence" value="ECO:0007669"/>
    <property type="project" value="UniProtKB-KW"/>
</dbReference>
<dbReference type="GO" id="GO:0034517">
    <property type="term" value="P:ribophagy"/>
    <property type="evidence" value="ECO:0007669"/>
    <property type="project" value="TreeGrafter"/>
</dbReference>
<organism evidence="11 12">
    <name type="scientific">Suillus luteus UH-Slu-Lm8-n1</name>
    <dbReference type="NCBI Taxonomy" id="930992"/>
    <lineage>
        <taxon>Eukaryota</taxon>
        <taxon>Fungi</taxon>
        <taxon>Dikarya</taxon>
        <taxon>Basidiomycota</taxon>
        <taxon>Agaricomycotina</taxon>
        <taxon>Agaricomycetes</taxon>
        <taxon>Agaricomycetidae</taxon>
        <taxon>Boletales</taxon>
        <taxon>Suillineae</taxon>
        <taxon>Suillaceae</taxon>
        <taxon>Suillus</taxon>
    </lineage>
</organism>
<dbReference type="OrthoDB" id="447953at2759"/>
<feature type="compositionally biased region" description="Pro residues" evidence="8">
    <location>
        <begin position="1139"/>
        <end position="1152"/>
    </location>
</feature>
<dbReference type="STRING" id="930992.A0A0D0BBG1"/>
<keyword evidence="2 6" id="KW-0813">Transport</keyword>
<dbReference type="PANTHER" id="PTHR13222:SF1">
    <property type="entry name" value="RB1-INDUCIBLE COILED-COIL PROTEIN 1"/>
    <property type="match status" value="1"/>
</dbReference>
<evidence type="ECO:0000256" key="8">
    <source>
        <dbReference type="SAM" id="MobiDB-lite"/>
    </source>
</evidence>
<evidence type="ECO:0000256" key="3">
    <source>
        <dbReference type="ARBA" id="ARBA00022927"/>
    </source>
</evidence>
<dbReference type="InterPro" id="IPR045326">
    <property type="entry name" value="ATG17-like_dom"/>
</dbReference>
<dbReference type="GO" id="GO:0005774">
    <property type="term" value="C:vacuolar membrane"/>
    <property type="evidence" value="ECO:0007669"/>
    <property type="project" value="UniProtKB-SubCell"/>
</dbReference>
<feature type="compositionally biased region" description="Polar residues" evidence="8">
    <location>
        <begin position="1159"/>
        <end position="1168"/>
    </location>
</feature>
<comment type="subunit">
    <text evidence="6">Homodimer.</text>
</comment>
<dbReference type="InParanoid" id="A0A0D0BBG1"/>
<feature type="domain" description="Autophagy-related protein 11 C-terminal" evidence="10">
    <location>
        <begin position="923"/>
        <end position="1032"/>
    </location>
</feature>
<evidence type="ECO:0000259" key="9">
    <source>
        <dbReference type="Pfam" id="PF04108"/>
    </source>
</evidence>
<dbReference type="GO" id="GO:0019901">
    <property type="term" value="F:protein kinase binding"/>
    <property type="evidence" value="ECO:0007669"/>
    <property type="project" value="TreeGrafter"/>
</dbReference>
<dbReference type="GO" id="GO:1903599">
    <property type="term" value="P:positive regulation of autophagy of mitochondrion"/>
    <property type="evidence" value="ECO:0007669"/>
    <property type="project" value="UniProtKB-UniRule"/>
</dbReference>
<name>A0A0D0BBG1_9AGAM</name>
<feature type="compositionally biased region" description="Polar residues" evidence="8">
    <location>
        <begin position="1086"/>
        <end position="1115"/>
    </location>
</feature>
<feature type="region of interest" description="Disordered" evidence="8">
    <location>
        <begin position="1289"/>
        <end position="1331"/>
    </location>
</feature>
<dbReference type="Proteomes" id="UP000054485">
    <property type="component" value="Unassembled WGS sequence"/>
</dbReference>
<evidence type="ECO:0000256" key="1">
    <source>
        <dbReference type="ARBA" id="ARBA00009729"/>
    </source>
</evidence>
<reference evidence="11 12" key="1">
    <citation type="submission" date="2014-04" db="EMBL/GenBank/DDBJ databases">
        <authorList>
            <consortium name="DOE Joint Genome Institute"/>
            <person name="Kuo A."/>
            <person name="Ruytinx J."/>
            <person name="Rineau F."/>
            <person name="Colpaert J."/>
            <person name="Kohler A."/>
            <person name="Nagy L.G."/>
            <person name="Floudas D."/>
            <person name="Copeland A."/>
            <person name="Barry K.W."/>
            <person name="Cichocki N."/>
            <person name="Veneault-Fourrey C."/>
            <person name="LaButti K."/>
            <person name="Lindquist E.A."/>
            <person name="Lipzen A."/>
            <person name="Lundell T."/>
            <person name="Morin E."/>
            <person name="Murat C."/>
            <person name="Sun H."/>
            <person name="Tunlid A."/>
            <person name="Henrissat B."/>
            <person name="Grigoriev I.V."/>
            <person name="Hibbett D.S."/>
            <person name="Martin F."/>
            <person name="Nordberg H.P."/>
            <person name="Cantor M.N."/>
            <person name="Hua S.X."/>
        </authorList>
    </citation>
    <scope>NUCLEOTIDE SEQUENCE [LARGE SCALE GENOMIC DNA]</scope>
    <source>
        <strain evidence="11 12">UH-Slu-Lm8-n1</strain>
    </source>
</reference>
<evidence type="ECO:0000256" key="2">
    <source>
        <dbReference type="ARBA" id="ARBA00022448"/>
    </source>
</evidence>
<feature type="compositionally biased region" description="Polar residues" evidence="8">
    <location>
        <begin position="1265"/>
        <end position="1275"/>
    </location>
</feature>
<evidence type="ECO:0000259" key="10">
    <source>
        <dbReference type="Pfam" id="PF10377"/>
    </source>
</evidence>
<protein>
    <recommendedName>
        <fullName evidence="6">Autophagy-related protein 11</fullName>
    </recommendedName>
</protein>
<dbReference type="GO" id="GO:0000422">
    <property type="term" value="P:autophagy of mitochondrion"/>
    <property type="evidence" value="ECO:0007669"/>
    <property type="project" value="TreeGrafter"/>
</dbReference>
<dbReference type="InterPro" id="IPR040040">
    <property type="entry name" value="ATG11"/>
</dbReference>
<keyword evidence="6" id="KW-0472">Membrane</keyword>
<evidence type="ECO:0000256" key="7">
    <source>
        <dbReference type="SAM" id="Coils"/>
    </source>
</evidence>
<keyword evidence="3 6" id="KW-0653">Protein transport</keyword>
<dbReference type="Pfam" id="PF10377">
    <property type="entry name" value="ATG11"/>
    <property type="match status" value="1"/>
</dbReference>
<reference evidence="12" key="2">
    <citation type="submission" date="2015-01" db="EMBL/GenBank/DDBJ databases">
        <title>Evolutionary Origins and Diversification of the Mycorrhizal Mutualists.</title>
        <authorList>
            <consortium name="DOE Joint Genome Institute"/>
            <consortium name="Mycorrhizal Genomics Consortium"/>
            <person name="Kohler A."/>
            <person name="Kuo A."/>
            <person name="Nagy L.G."/>
            <person name="Floudas D."/>
            <person name="Copeland A."/>
            <person name="Barry K.W."/>
            <person name="Cichocki N."/>
            <person name="Veneault-Fourrey C."/>
            <person name="LaButti K."/>
            <person name="Lindquist E.A."/>
            <person name="Lipzen A."/>
            <person name="Lundell T."/>
            <person name="Morin E."/>
            <person name="Murat C."/>
            <person name="Riley R."/>
            <person name="Ohm R."/>
            <person name="Sun H."/>
            <person name="Tunlid A."/>
            <person name="Henrissat B."/>
            <person name="Grigoriev I.V."/>
            <person name="Hibbett D.S."/>
            <person name="Martin F."/>
        </authorList>
    </citation>
    <scope>NUCLEOTIDE SEQUENCE [LARGE SCALE GENOMIC DNA]</scope>
    <source>
        <strain evidence="12">UH-Slu-Lm8-n1</strain>
    </source>
</reference>
<feature type="region of interest" description="Disordered" evidence="8">
    <location>
        <begin position="858"/>
        <end position="895"/>
    </location>
</feature>
<gene>
    <name evidence="11" type="ORF">CY34DRAFT_11638</name>
</gene>
<keyword evidence="12" id="KW-1185">Reference proteome</keyword>
<comment type="subcellular location">
    <subcellularLocation>
        <location evidence="6">Preautophagosomal structure membrane</location>
        <topology evidence="6">Peripheral membrane protein</topology>
    </subcellularLocation>
    <subcellularLocation>
        <location evidence="6">Vacuole membrane</location>
        <topology evidence="6">Peripheral membrane protein</topology>
    </subcellularLocation>
    <text evidence="6">During pexophagy, accumulates in the vacuolar membrane region, where the peroxisomes contact the vacuole.</text>
</comment>
<dbReference type="EMBL" id="KN835209">
    <property type="protein sequence ID" value="KIK43607.1"/>
    <property type="molecule type" value="Genomic_DNA"/>
</dbReference>
<proteinExistence type="inferred from homology"/>
<evidence type="ECO:0000256" key="4">
    <source>
        <dbReference type="ARBA" id="ARBA00023006"/>
    </source>
</evidence>
<feature type="compositionally biased region" description="Pro residues" evidence="8">
    <location>
        <begin position="1066"/>
        <end position="1078"/>
    </location>
</feature>
<feature type="coiled-coil region" evidence="7">
    <location>
        <begin position="487"/>
        <end position="804"/>
    </location>
</feature>
<dbReference type="PANTHER" id="PTHR13222">
    <property type="entry name" value="RB1-INDUCIBLE COILED-COIL"/>
    <property type="match status" value="1"/>
</dbReference>
<dbReference type="HOGENOM" id="CLU_004046_0_0_1"/>
<dbReference type="GO" id="GO:0034727">
    <property type="term" value="P:piecemeal microautophagy of the nucleus"/>
    <property type="evidence" value="ECO:0007669"/>
    <property type="project" value="TreeGrafter"/>
</dbReference>
<feature type="compositionally biased region" description="Low complexity" evidence="8">
    <location>
        <begin position="1177"/>
        <end position="1216"/>
    </location>
</feature>
<sequence>MIQICRAEDGESYQVNANLRDIERRGSLEAFLNQETGVDQEAILAYLSDGTRLRTDNVRELVGAHDQASRILTYYLDFDLNDVLHELRVNPPLQPPIEESISTTPPYRPSQLASSYLRTAHTHLEHIVHTVATLHRQHQAAQIASSSLELNVLAIADVFDGIAMTARKDLERQAALLAGLNADLEIITRVKIHVEFMSPAVRTAIENGERPRTLGDYVSNVRMKQVADACARTHEELRAQFQDAEKSAARLTNGTDSVRATVMNTQILEVADATGRRAQDILEKASDITAALESPATDPNSLLRELKYLDGALRNEVRDVTEAKNAYTEQCIGVLRQISALNIDIVQLPTTLTNLQGKFRAKNSFSHIQRLHNMLYAYCATVVEIVRRKEFAHFFYQRAQSILEVMAKLSASERKRRQVYRGEVHGQLPFDTKGMDDIVPTIDFSPSGSKEPSYSLNRQDVDVLLQVLSDLESWARSGSDPVAMGSVQEARSAVDKLIAKMDNLEAGFDRIAERSLLSASRLSSSRRRLTEADEHAFQELAEQLREMEEAQANQEKLIQQERTSFQAEIHRLHSDLQTTELTSHSERERADILERELHQAKAQIESEVAARRILERRNSELAQDLEKERQNRVLALVDATEQTRAVEVMRQELSQVRSQAEEVKALEARNALKVAQLVEEQATTLRNLEAARVRGENLETQIQTARSECEEVNRALKNTNLEKDRLLRLQANEHDRIIRDHIAEADGDRAVLEHQFSELRAQLEDTERQLKEARSQTELTNADAMGLREELQRVEHELREARHIERILRDDLTAGRSSQSDYEHRLENSGRLVAQMLDVAIAFRNSHCKALSLVHNLTSHPSSSSKHAQLAESTFTSTQRHGQSAGAQVDEPPPIDPSDLLGALESLRAFDHDHFLEAVARTGSIIRKWQKQCKEYRERAKGKISFRNFAKGDLALFLPTRNSISKPWAAFNVSFPHYFLLATGHLAEQLKTREWIVARITSITERVVDSKDPSSNPYGLGDGVKYYMLEVEDWIQTGQMNKRRPTVRKVSALSDPETDRKTNSDPPEPSPSPPPAPPQSEFESVFSATQPPTSSSFPIRARANSTPVAGPSSLSRLLAQAPPEGSMEIIPSSRDVSPPATPPPPAPLPSPPTQLVDLNVQQPASSTHAPHIPSPLRPGSRASRGSSSSRFSAARLPPLASVSASPTAVKAVATTALTEHDLSSISPPREYSANGGPPSPQGSFSEGIFLNRHRTMSHHVPRSSPLASSNFSGAPSATRTLASLASNFVPFGRSKKVDTPTPITEGGHVRDQAGGGELSASDMLRRVTPNR</sequence>
<comment type="function">
    <text evidence="6">Involved in cytoplasm to vacuole transport (Cvt), pexophagy, mitophagy and nucleophagy. Recruits mitochondria for their selective degradation via autophagy (mitophagy) during starvation. Works as scaffold proteins that recruit ATG proteins to the pre-autophagosome (PAS), the site of vesicle/autophagosome formation. Required for the Cvt vesicles completion.</text>
</comment>
<accession>A0A0D0BBG1</accession>
<evidence type="ECO:0000313" key="12">
    <source>
        <dbReference type="Proteomes" id="UP000054485"/>
    </source>
</evidence>
<comment type="similarity">
    <text evidence="1 6">Belongs to the ATG11 family.</text>
</comment>
<feature type="domain" description="Autophagy protein ATG17-like" evidence="9">
    <location>
        <begin position="111"/>
        <end position="424"/>
    </location>
</feature>
<feature type="compositionally biased region" description="Polar residues" evidence="8">
    <location>
        <begin position="858"/>
        <end position="886"/>
    </location>
</feature>
<keyword evidence="6" id="KW-0926">Vacuole</keyword>
<feature type="region of interest" description="Disordered" evidence="8">
    <location>
        <begin position="1256"/>
        <end position="1275"/>
    </location>
</feature>
<dbReference type="GO" id="GO:0060090">
    <property type="term" value="F:molecular adaptor activity"/>
    <property type="evidence" value="ECO:0007669"/>
    <property type="project" value="TreeGrafter"/>
</dbReference>
<dbReference type="GO" id="GO:0034045">
    <property type="term" value="C:phagophore assembly site membrane"/>
    <property type="evidence" value="ECO:0007669"/>
    <property type="project" value="UniProtKB-SubCell"/>
</dbReference>
<dbReference type="InterPro" id="IPR019460">
    <property type="entry name" value="Atg11_C"/>
</dbReference>
<evidence type="ECO:0000313" key="11">
    <source>
        <dbReference type="EMBL" id="KIK43607.1"/>
    </source>
</evidence>
<dbReference type="GO" id="GO:0000045">
    <property type="term" value="P:autophagosome assembly"/>
    <property type="evidence" value="ECO:0007669"/>
    <property type="project" value="UniProtKB-UniRule"/>
</dbReference>
<evidence type="ECO:0000256" key="6">
    <source>
        <dbReference type="RuleBase" id="RU367075"/>
    </source>
</evidence>